<dbReference type="InterPro" id="IPR048401">
    <property type="entry name" value="SLS1_C"/>
</dbReference>
<name>A0A7U2MSF9_ASPFN</name>
<dbReference type="PROSITE" id="PS51840">
    <property type="entry name" value="C2_NT"/>
    <property type="match status" value="1"/>
</dbReference>
<feature type="compositionally biased region" description="Low complexity" evidence="1">
    <location>
        <begin position="349"/>
        <end position="358"/>
    </location>
</feature>
<evidence type="ECO:0000313" key="4">
    <source>
        <dbReference type="Proteomes" id="UP000596276"/>
    </source>
</evidence>
<dbReference type="Pfam" id="PF20778">
    <property type="entry name" value="SLS1_C"/>
    <property type="match status" value="1"/>
</dbReference>
<dbReference type="InterPro" id="IPR048748">
    <property type="entry name" value="SLS1_KH2"/>
</dbReference>
<dbReference type="Pfam" id="PF20777">
    <property type="entry name" value="KH_SLS1_2"/>
    <property type="match status" value="1"/>
</dbReference>
<dbReference type="VEuPathDB" id="FungiDB:AFLA_010983"/>
<sequence>MDLLVPKNRRPRFELGLRIVDLNNVPLVNGTAFVKWRLPSSSGAENHGHTDKAVIIDHRAYWNYEKTLQVRLTIDRNQSLHDCELQFEIIQEFESGGGGDTKNFLGRIRLNLAEYVDKSDDDEGIVRRYLMQDSKVNSTLKVGIAMRQVEGDRNFTTPPLKSAMAFGGITGVISSEQTDPDDLGPLPSIHMQSREAADMQDMYRRTLAASWNSRSDDVPADKLVEDLFSGSISWSNEVHGLQSAEAKGGEHLPSIGAATKNTSANRLSPNFERRPKSSSSNQFRIDGKLPEFNSRVGHSRKRSSIEHQLYGTAKGNAWKNRSNDHELSEFDVREDLRSWEIESADSAENIESTENTESTESRPRRYRRRFKPQTTPKKEFDKVPINVSSLGNPGEVVVVPPPKRRRFAWLKNPQYRIDQDTKTALPFMLNDIENDDLLDSDLITERIESFRAHYRPGDKLSPTDWENLRSGFQTSFTNQQLSDYIEQFKAEDTVPEEGLMLHGGAKLAEWRPGTSAFFETESAPQAGAAKRVAKSLDLRGKYVLTERILRDCWHLGLIGEVGQLDVRLPAHSLSLFLHSEHFSFEELAGLHDAKIDITHSLGLVRITGKQHSCEFIRDIIYDATTRIREEDLELYPPGATPKGKNRVFTADFLSWISKTYGVSFDLTTTTPTKLFYLAENKPKADSARRTLNLAIHDATQPPIPFGTYMPASEPVDTYDINPELNVSWFDRQKSWFRWAVPSAQTAPSSMSDAPFFSKHEMRLSDELLKLLRARARTKLGNAEAHESITAAVGRCLFEHKPFEGKAITAAQLGKMAPPRTFTTDIPRVIPFLHQLTADYPEDEEIQPHRLRLVPSAIHAHIFPQLELEVAIAPGGFEYNVQNAKAILSQSSVDYLLPESGLDLRFTRKLTHDVLDSFGEDAPLQPLQDSLQDFFSKAVIYEGETPLPAFSQLSIPNHLLVETGEERDPDGFTTAEYMYLPVNDFRGTRLHQYNYEGHRLNYSFYESGPFSPHRTTDIFLDMDVDGSEEQSPSENGDSQEPVQQEFGSFYKAACSLAFELDRSGRVM</sequence>
<feature type="region of interest" description="Disordered" evidence="1">
    <location>
        <begin position="343"/>
        <end position="377"/>
    </location>
</feature>
<dbReference type="AlphaFoldDB" id="A0A7U2MSF9"/>
<evidence type="ECO:0000256" key="1">
    <source>
        <dbReference type="SAM" id="MobiDB-lite"/>
    </source>
</evidence>
<dbReference type="VEuPathDB" id="FungiDB:AFLA_010982"/>
<organism evidence="3 4">
    <name type="scientific">Aspergillus flavus (strain ATCC 200026 / FGSC A1120 / IAM 13836 / NRRL 3357 / JCM 12722 / SRRC 167)</name>
    <dbReference type="NCBI Taxonomy" id="332952"/>
    <lineage>
        <taxon>Eukaryota</taxon>
        <taxon>Fungi</taxon>
        <taxon>Dikarya</taxon>
        <taxon>Ascomycota</taxon>
        <taxon>Pezizomycotina</taxon>
        <taxon>Eurotiomycetes</taxon>
        <taxon>Eurotiomycetidae</taxon>
        <taxon>Eurotiales</taxon>
        <taxon>Aspergillaceae</taxon>
        <taxon>Aspergillus</taxon>
        <taxon>Aspergillus subgen. Circumdati</taxon>
    </lineage>
</organism>
<evidence type="ECO:0000313" key="3">
    <source>
        <dbReference type="EMBL" id="QRD88995.1"/>
    </source>
</evidence>
<dbReference type="InterPro" id="IPR019448">
    <property type="entry name" value="NT-C2"/>
</dbReference>
<dbReference type="PANTHER" id="PTHR21456">
    <property type="entry name" value="FAMILY WITH SEQUENCE SIMILARITY 102"/>
    <property type="match status" value="1"/>
</dbReference>
<accession>A0A7U2MSF9</accession>
<dbReference type="Proteomes" id="UP000596276">
    <property type="component" value="Chromosome 1"/>
</dbReference>
<feature type="domain" description="C2 NT-type" evidence="2">
    <location>
        <begin position="3"/>
        <end position="148"/>
    </location>
</feature>
<dbReference type="Pfam" id="PF10358">
    <property type="entry name" value="NT-C2"/>
    <property type="match status" value="1"/>
</dbReference>
<dbReference type="VEuPathDB" id="FungiDB:F9C07_2059001"/>
<dbReference type="PANTHER" id="PTHR21456:SF1">
    <property type="entry name" value="C2 NT-TYPE DOMAIN-CONTAINING PROTEIN"/>
    <property type="match status" value="1"/>
</dbReference>
<feature type="compositionally biased region" description="Polar residues" evidence="1">
    <location>
        <begin position="259"/>
        <end position="268"/>
    </location>
</feature>
<keyword evidence="4" id="KW-1185">Reference proteome</keyword>
<gene>
    <name evidence="3" type="ORF">F9C07_2059001</name>
</gene>
<protein>
    <submittedName>
        <fullName evidence="3">Respiratory complex assembly protein Rmp1</fullName>
    </submittedName>
</protein>
<dbReference type="EMBL" id="CP044619">
    <property type="protein sequence ID" value="QRD88995.1"/>
    <property type="molecule type" value="Genomic_DNA"/>
</dbReference>
<feature type="region of interest" description="Disordered" evidence="1">
    <location>
        <begin position="244"/>
        <end position="308"/>
    </location>
</feature>
<evidence type="ECO:0000259" key="2">
    <source>
        <dbReference type="PROSITE" id="PS51840"/>
    </source>
</evidence>
<dbReference type="InterPro" id="IPR039931">
    <property type="entry name" value="EEIG1/2-like"/>
</dbReference>
<dbReference type="Pfam" id="PF20776">
    <property type="entry name" value="SLS1_N"/>
    <property type="match status" value="1"/>
</dbReference>
<dbReference type="InterPro" id="IPR048400">
    <property type="entry name" value="SLS1_N"/>
</dbReference>
<proteinExistence type="predicted"/>
<reference evidence="4" key="1">
    <citation type="journal article" date="2021" name="G3 (Bethesda)">
        <title>Chromosome assembled and annotated genome sequence of Aspergillus flavus NRRL 3357.</title>
        <authorList>
            <person name="Skerker J.M."/>
            <person name="Pianalto K.M."/>
            <person name="Mondo S.J."/>
            <person name="Yang K."/>
            <person name="Arkin A.P."/>
            <person name="Keller N.P."/>
            <person name="Grigoriev I.V."/>
            <person name="Louise Glass N.L."/>
        </authorList>
    </citation>
    <scope>NUCLEOTIDE SEQUENCE [LARGE SCALE GENOMIC DNA]</scope>
    <source>
        <strain evidence="4">ATCC 200026 / FGSC A1120 / IAM 13836 / NRRL 3357 / JCM 12722 / SRRC 167</strain>
    </source>
</reference>